<comment type="caution">
    <text evidence="1">The sequence shown here is derived from an EMBL/GenBank/DDBJ whole genome shotgun (WGS) entry which is preliminary data.</text>
</comment>
<dbReference type="Proteomes" id="UP000663851">
    <property type="component" value="Unassembled WGS sequence"/>
</dbReference>
<dbReference type="AlphaFoldDB" id="A0A821DRK1"/>
<gene>
    <name evidence="1" type="ORF">HFQ381_LOCUS34505</name>
</gene>
<evidence type="ECO:0000313" key="1">
    <source>
        <dbReference type="EMBL" id="CAF4625335.1"/>
    </source>
</evidence>
<dbReference type="Gene3D" id="2.120.10.30">
    <property type="entry name" value="TolB, C-terminal domain"/>
    <property type="match status" value="1"/>
</dbReference>
<evidence type="ECO:0000313" key="2">
    <source>
        <dbReference type="Proteomes" id="UP000663851"/>
    </source>
</evidence>
<protein>
    <submittedName>
        <fullName evidence="1">Uncharacterized protein</fullName>
    </submittedName>
</protein>
<proteinExistence type="predicted"/>
<organism evidence="1 2">
    <name type="scientific">Rotaria socialis</name>
    <dbReference type="NCBI Taxonomy" id="392032"/>
    <lineage>
        <taxon>Eukaryota</taxon>
        <taxon>Metazoa</taxon>
        <taxon>Spiralia</taxon>
        <taxon>Gnathifera</taxon>
        <taxon>Rotifera</taxon>
        <taxon>Eurotatoria</taxon>
        <taxon>Bdelloidea</taxon>
        <taxon>Philodinida</taxon>
        <taxon>Philodinidae</taxon>
        <taxon>Rotaria</taxon>
    </lineage>
</organism>
<dbReference type="InterPro" id="IPR011042">
    <property type="entry name" value="6-blade_b-propeller_TolB-like"/>
</dbReference>
<accession>A0A821DRK1</accession>
<name>A0A821DRK1_9BILA</name>
<dbReference type="SUPFAM" id="SSF101898">
    <property type="entry name" value="NHL repeat"/>
    <property type="match status" value="1"/>
</dbReference>
<sequence length="97" mass="10742">EKNYTLVAGGNGQGDGLNQLNEPRYLFVDRDHSVYVSDNLNHRVMKWNKGAKEGIVVAGGQGQRNALTQLYHPNGIFVDTLGTRFVADSSNHRVMRG</sequence>
<dbReference type="EMBL" id="CAJOBO010016591">
    <property type="protein sequence ID" value="CAF4625335.1"/>
    <property type="molecule type" value="Genomic_DNA"/>
</dbReference>
<reference evidence="1" key="1">
    <citation type="submission" date="2021-02" db="EMBL/GenBank/DDBJ databases">
        <authorList>
            <person name="Nowell W R."/>
        </authorList>
    </citation>
    <scope>NUCLEOTIDE SEQUENCE</scope>
</reference>
<feature type="non-terminal residue" evidence="1">
    <location>
        <position position="1"/>
    </location>
</feature>
<feature type="non-terminal residue" evidence="1">
    <location>
        <position position="97"/>
    </location>
</feature>